<protein>
    <submittedName>
        <fullName evidence="1">Uncharacterized protein</fullName>
    </submittedName>
</protein>
<dbReference type="KEGG" id="csg:Cylst_1630"/>
<dbReference type="STRING" id="56107.Cylst_1630"/>
<dbReference type="OrthoDB" id="2621972at2"/>
<sequence length="122" mass="14392">MSYYYSIRGWLEITPDRFVKVVEKIKSLQESYINEQKLGLYMNGWCWSETPINWSRYIFYGADVTEEGIKLLELTLQEIANLKCQVSGYFHIQGEDGEINFLYKLNDDLILFQESDLLIDIS</sequence>
<dbReference type="RefSeq" id="WP_015207164.1">
    <property type="nucleotide sequence ID" value="NC_019757.1"/>
</dbReference>
<reference evidence="1 2" key="1">
    <citation type="submission" date="2012-06" db="EMBL/GenBank/DDBJ databases">
        <title>Finished chromosome of genome of Cylindrospermum stagnale PCC 7417.</title>
        <authorList>
            <consortium name="US DOE Joint Genome Institute"/>
            <person name="Gugger M."/>
            <person name="Coursin T."/>
            <person name="Rippka R."/>
            <person name="Tandeau De Marsac N."/>
            <person name="Huntemann M."/>
            <person name="Wei C.-L."/>
            <person name="Han J."/>
            <person name="Detter J.C."/>
            <person name="Han C."/>
            <person name="Tapia R."/>
            <person name="Chen A."/>
            <person name="Kyrpides N."/>
            <person name="Mavromatis K."/>
            <person name="Markowitz V."/>
            <person name="Szeto E."/>
            <person name="Ivanova N."/>
            <person name="Pagani I."/>
            <person name="Pati A."/>
            <person name="Goodwin L."/>
            <person name="Nordberg H.P."/>
            <person name="Cantor M.N."/>
            <person name="Hua S.X."/>
            <person name="Woyke T."/>
            <person name="Kerfeld C.A."/>
        </authorList>
    </citation>
    <scope>NUCLEOTIDE SEQUENCE [LARGE SCALE GENOMIC DNA]</scope>
    <source>
        <strain evidence="1 2">PCC 7417</strain>
    </source>
</reference>
<evidence type="ECO:0000313" key="2">
    <source>
        <dbReference type="Proteomes" id="UP000010475"/>
    </source>
</evidence>
<dbReference type="EMBL" id="CP003642">
    <property type="protein sequence ID" value="AFZ23908.1"/>
    <property type="molecule type" value="Genomic_DNA"/>
</dbReference>
<organism evidence="1 2">
    <name type="scientific">Cylindrospermum stagnale PCC 7417</name>
    <dbReference type="NCBI Taxonomy" id="56107"/>
    <lineage>
        <taxon>Bacteria</taxon>
        <taxon>Bacillati</taxon>
        <taxon>Cyanobacteriota</taxon>
        <taxon>Cyanophyceae</taxon>
        <taxon>Nostocales</taxon>
        <taxon>Nostocaceae</taxon>
        <taxon>Cylindrospermum</taxon>
    </lineage>
</organism>
<dbReference type="HOGENOM" id="CLU_150633_0_0_3"/>
<dbReference type="Proteomes" id="UP000010475">
    <property type="component" value="Chromosome"/>
</dbReference>
<keyword evidence="2" id="KW-1185">Reference proteome</keyword>
<evidence type="ECO:0000313" key="1">
    <source>
        <dbReference type="EMBL" id="AFZ23908.1"/>
    </source>
</evidence>
<name>K9WUM1_9NOST</name>
<gene>
    <name evidence="1" type="ORF">Cylst_1630</name>
</gene>
<accession>K9WUM1</accession>
<dbReference type="AlphaFoldDB" id="K9WUM1"/>
<proteinExistence type="predicted"/>